<keyword evidence="2" id="KW-1133">Transmembrane helix</keyword>
<evidence type="ECO:0000256" key="1">
    <source>
        <dbReference type="SAM" id="MobiDB-lite"/>
    </source>
</evidence>
<dbReference type="Proteomes" id="UP000218811">
    <property type="component" value="Unassembled WGS sequence"/>
</dbReference>
<feature type="compositionally biased region" description="Low complexity" evidence="1">
    <location>
        <begin position="371"/>
        <end position="410"/>
    </location>
</feature>
<protein>
    <submittedName>
        <fullName evidence="3">Uncharacterized protein</fullName>
    </submittedName>
</protein>
<feature type="compositionally biased region" description="Low complexity" evidence="1">
    <location>
        <begin position="48"/>
        <end position="114"/>
    </location>
</feature>
<dbReference type="OMA" id="SALHIPW"/>
<accession>A0A2H3JRK2</accession>
<keyword evidence="2" id="KW-0812">Transmembrane</keyword>
<feature type="region of interest" description="Disordered" evidence="1">
    <location>
        <begin position="48"/>
        <end position="122"/>
    </location>
</feature>
<sequence>MSAELLQRDIDPESRVGVPVSLPGSILSISAGKTVTLPLSIKSVASVSSVTTTPTASTTVPSSPSTTASSTAGTTNSVTPTSSAPITSPSSSGSSGTPVSTAVYSSDTSPSPSTATMFPTSAASSTGVAPSAVAALSSSHKNVGAIAGGVVGGVAALLLAIVGVFLYLRISRKMPTRSRRRSVVGGGDVRGPLGKWNGLSSRDSAVENGGRATRMKQVPCDDGSSAGATPMVSPRQSSIGHSKDPMLTQTSTEEDADSLGEEVKASPVQRAEYIDAVPPLPYAMPTPPPAAAGEYRRGRPLSGADHHALALARLNLAMAQPGARTSDSPYSASPSSAASGSPHTPAANLNRISSAGGVRRNPTRKPVPAYNAATLAAASTTSTNEASTTAAGTAEGASGASTPTRSVTPSRSREELVDKRLNIPVLNHKSSWGDARPMHYLVPDLPPAQRD</sequence>
<name>A0A2H3JRK2_WOLCO</name>
<dbReference type="STRING" id="742152.A0A2H3JRK2"/>
<feature type="compositionally biased region" description="Basic and acidic residues" evidence="1">
    <location>
        <begin position="411"/>
        <end position="421"/>
    </location>
</feature>
<evidence type="ECO:0000256" key="2">
    <source>
        <dbReference type="SAM" id="Phobius"/>
    </source>
</evidence>
<dbReference type="AlphaFoldDB" id="A0A2H3JRK2"/>
<gene>
    <name evidence="3" type="ORF">WOLCODRAFT_165398</name>
</gene>
<feature type="compositionally biased region" description="Low complexity" evidence="1">
    <location>
        <begin position="326"/>
        <end position="347"/>
    </location>
</feature>
<reference evidence="3 4" key="1">
    <citation type="journal article" date="2012" name="Science">
        <title>The Paleozoic origin of enzymatic lignin decomposition reconstructed from 31 fungal genomes.</title>
        <authorList>
            <person name="Floudas D."/>
            <person name="Binder M."/>
            <person name="Riley R."/>
            <person name="Barry K."/>
            <person name="Blanchette R.A."/>
            <person name="Henrissat B."/>
            <person name="Martinez A.T."/>
            <person name="Otillar R."/>
            <person name="Spatafora J.W."/>
            <person name="Yadav J.S."/>
            <person name="Aerts A."/>
            <person name="Benoit I."/>
            <person name="Boyd A."/>
            <person name="Carlson A."/>
            <person name="Copeland A."/>
            <person name="Coutinho P.M."/>
            <person name="de Vries R.P."/>
            <person name="Ferreira P."/>
            <person name="Findley K."/>
            <person name="Foster B."/>
            <person name="Gaskell J."/>
            <person name="Glotzer D."/>
            <person name="Gorecki P."/>
            <person name="Heitman J."/>
            <person name="Hesse C."/>
            <person name="Hori C."/>
            <person name="Igarashi K."/>
            <person name="Jurgens J.A."/>
            <person name="Kallen N."/>
            <person name="Kersten P."/>
            <person name="Kohler A."/>
            <person name="Kuees U."/>
            <person name="Kumar T.K.A."/>
            <person name="Kuo A."/>
            <person name="LaButti K."/>
            <person name="Larrondo L.F."/>
            <person name="Lindquist E."/>
            <person name="Ling A."/>
            <person name="Lombard V."/>
            <person name="Lucas S."/>
            <person name="Lundell T."/>
            <person name="Martin R."/>
            <person name="McLaughlin D.J."/>
            <person name="Morgenstern I."/>
            <person name="Morin E."/>
            <person name="Murat C."/>
            <person name="Nagy L.G."/>
            <person name="Nolan M."/>
            <person name="Ohm R.A."/>
            <person name="Patyshakuliyeva A."/>
            <person name="Rokas A."/>
            <person name="Ruiz-Duenas F.J."/>
            <person name="Sabat G."/>
            <person name="Salamov A."/>
            <person name="Samejima M."/>
            <person name="Schmutz J."/>
            <person name="Slot J.C."/>
            <person name="St John F."/>
            <person name="Stenlid J."/>
            <person name="Sun H."/>
            <person name="Sun S."/>
            <person name="Syed K."/>
            <person name="Tsang A."/>
            <person name="Wiebenga A."/>
            <person name="Young D."/>
            <person name="Pisabarro A."/>
            <person name="Eastwood D.C."/>
            <person name="Martin F."/>
            <person name="Cullen D."/>
            <person name="Grigoriev I.V."/>
            <person name="Hibbett D.S."/>
        </authorList>
    </citation>
    <scope>NUCLEOTIDE SEQUENCE [LARGE SCALE GENOMIC DNA]</scope>
    <source>
        <strain evidence="3 4">MD-104</strain>
    </source>
</reference>
<organism evidence="3 4">
    <name type="scientific">Wolfiporia cocos (strain MD-104)</name>
    <name type="common">Brown rot fungus</name>
    <dbReference type="NCBI Taxonomy" id="742152"/>
    <lineage>
        <taxon>Eukaryota</taxon>
        <taxon>Fungi</taxon>
        <taxon>Dikarya</taxon>
        <taxon>Basidiomycota</taxon>
        <taxon>Agaricomycotina</taxon>
        <taxon>Agaricomycetes</taxon>
        <taxon>Polyporales</taxon>
        <taxon>Phaeolaceae</taxon>
        <taxon>Wolfiporia</taxon>
    </lineage>
</organism>
<feature type="region of interest" description="Disordered" evidence="1">
    <location>
        <begin position="1"/>
        <end position="23"/>
    </location>
</feature>
<keyword evidence="2" id="KW-0472">Membrane</keyword>
<evidence type="ECO:0000313" key="3">
    <source>
        <dbReference type="EMBL" id="PCH44790.1"/>
    </source>
</evidence>
<evidence type="ECO:0000313" key="4">
    <source>
        <dbReference type="Proteomes" id="UP000218811"/>
    </source>
</evidence>
<proteinExistence type="predicted"/>
<feature type="compositionally biased region" description="Basic and acidic residues" evidence="1">
    <location>
        <begin position="1"/>
        <end position="14"/>
    </location>
</feature>
<feature type="region of interest" description="Disordered" evidence="1">
    <location>
        <begin position="176"/>
        <end position="266"/>
    </location>
</feature>
<dbReference type="OrthoDB" id="3266934at2759"/>
<feature type="region of interest" description="Disordered" evidence="1">
    <location>
        <begin position="322"/>
        <end position="451"/>
    </location>
</feature>
<keyword evidence="4" id="KW-1185">Reference proteome</keyword>
<feature type="transmembrane region" description="Helical" evidence="2">
    <location>
        <begin position="146"/>
        <end position="170"/>
    </location>
</feature>
<dbReference type="EMBL" id="KB468168">
    <property type="protein sequence ID" value="PCH44790.1"/>
    <property type="molecule type" value="Genomic_DNA"/>
</dbReference>